<name>A0A9P8PI28_9ASCO</name>
<evidence type="ECO:0000313" key="9">
    <source>
        <dbReference type="Proteomes" id="UP000769528"/>
    </source>
</evidence>
<comment type="similarity">
    <text evidence="1">Belongs to the sirtuin family. Class I subfamily.</text>
</comment>
<dbReference type="PANTHER" id="PTHR11085:SF8">
    <property type="entry name" value="NAD-DEPENDENT HISTONE DEACETYLASE HST3"/>
    <property type="match status" value="1"/>
</dbReference>
<feature type="domain" description="Deacetylase sirtuin-type" evidence="7">
    <location>
        <begin position="1"/>
        <end position="305"/>
    </location>
</feature>
<feature type="active site" description="Proton acceptor" evidence="5">
    <location>
        <position position="140"/>
    </location>
</feature>
<evidence type="ECO:0000256" key="4">
    <source>
        <dbReference type="ARBA" id="ARBA00023027"/>
    </source>
</evidence>
<comment type="caution">
    <text evidence="8">The sequence shown here is derived from an EMBL/GenBank/DDBJ whole genome shotgun (WGS) entry which is preliminary data.</text>
</comment>
<keyword evidence="9" id="KW-1185">Reference proteome</keyword>
<dbReference type="PROSITE" id="PS50305">
    <property type="entry name" value="SIRTUIN"/>
    <property type="match status" value="1"/>
</dbReference>
<dbReference type="GO" id="GO:0046872">
    <property type="term" value="F:metal ion binding"/>
    <property type="evidence" value="ECO:0007669"/>
    <property type="project" value="UniProtKB-KW"/>
</dbReference>
<dbReference type="InterPro" id="IPR029035">
    <property type="entry name" value="DHS-like_NAD/FAD-binding_dom"/>
</dbReference>
<evidence type="ECO:0000256" key="1">
    <source>
        <dbReference type="ARBA" id="ARBA00006924"/>
    </source>
</evidence>
<dbReference type="InterPro" id="IPR026590">
    <property type="entry name" value="Ssirtuin_cat_dom"/>
</dbReference>
<gene>
    <name evidence="8" type="ORF">WICMUC_004580</name>
</gene>
<dbReference type="AlphaFoldDB" id="A0A9P8PI28"/>
<dbReference type="EMBL" id="JAEUBF010001269">
    <property type="protein sequence ID" value="KAH3671769.1"/>
    <property type="molecule type" value="Genomic_DNA"/>
</dbReference>
<protein>
    <recommendedName>
        <fullName evidence="7">Deacetylase sirtuin-type domain-containing protein</fullName>
    </recommendedName>
</protein>
<evidence type="ECO:0000256" key="6">
    <source>
        <dbReference type="SAM" id="MobiDB-lite"/>
    </source>
</evidence>
<reference evidence="8" key="1">
    <citation type="journal article" date="2021" name="Open Biol.">
        <title>Shared evolutionary footprints suggest mitochondrial oxidative damage underlies multiple complex I losses in fungi.</title>
        <authorList>
            <person name="Schikora-Tamarit M.A."/>
            <person name="Marcet-Houben M."/>
            <person name="Nosek J."/>
            <person name="Gabaldon T."/>
        </authorList>
    </citation>
    <scope>NUCLEOTIDE SEQUENCE</scope>
    <source>
        <strain evidence="8">CBS6341</strain>
    </source>
</reference>
<reference evidence="8" key="2">
    <citation type="submission" date="2021-01" db="EMBL/GenBank/DDBJ databases">
        <authorList>
            <person name="Schikora-Tamarit M.A."/>
        </authorList>
    </citation>
    <scope>NUCLEOTIDE SEQUENCE</scope>
    <source>
        <strain evidence="8">CBS6341</strain>
    </source>
</reference>
<accession>A0A9P8PI28</accession>
<keyword evidence="4" id="KW-0520">NAD</keyword>
<evidence type="ECO:0000256" key="5">
    <source>
        <dbReference type="PROSITE-ProRule" id="PRU00236"/>
    </source>
</evidence>
<dbReference type="GO" id="GO:0005634">
    <property type="term" value="C:nucleus"/>
    <property type="evidence" value="ECO:0007669"/>
    <property type="project" value="TreeGrafter"/>
</dbReference>
<feature type="binding site" evidence="5">
    <location>
        <position position="180"/>
    </location>
    <ligand>
        <name>Zn(2+)</name>
        <dbReference type="ChEBI" id="CHEBI:29105"/>
    </ligand>
</feature>
<sequence>MELNEIFEYLYHEKSIILTGAGISQSSGIPTFRCNENGIFNQSIDKNSNSTITSKRKGNGIKLKGKDLFDVSILQTNPEIFAQFINQLHTKIQTCKPSLTHKFIQNLIDNGKCIRNYTQNIDSLELNHCNNNIDKIIQLHGNINNLKCNKCNTIITSNWNNPINYKEIFANGIFPECPECLNFQKLRLLQGKRSKSFITGILKPDILLYGEFNHELTLNFINCFQKDLLQTPKILLIMGTSLKVYGIKNLIKEFKSKINQGKIILINKERLNNSIWNKLIDEQIIMETDEFVKKFNNWKEDLINHNSQYLNTPPSTPSIQKINNININNINSNTKRKLMITPESTPKKKVKPLNNDESPLNKNGRNILKQLKI</sequence>
<dbReference type="PANTHER" id="PTHR11085">
    <property type="entry name" value="NAD-DEPENDENT PROTEIN DEACYLASE SIRTUIN-5, MITOCHONDRIAL-RELATED"/>
    <property type="match status" value="1"/>
</dbReference>
<dbReference type="InterPro" id="IPR050134">
    <property type="entry name" value="NAD-dep_sirtuin_deacylases"/>
</dbReference>
<evidence type="ECO:0000313" key="8">
    <source>
        <dbReference type="EMBL" id="KAH3671769.1"/>
    </source>
</evidence>
<feature type="binding site" evidence="5">
    <location>
        <position position="148"/>
    </location>
    <ligand>
        <name>Zn(2+)</name>
        <dbReference type="ChEBI" id="CHEBI:29105"/>
    </ligand>
</feature>
<dbReference type="GO" id="GO:0017136">
    <property type="term" value="F:histone deacetylase activity, NAD-dependent"/>
    <property type="evidence" value="ECO:0007669"/>
    <property type="project" value="TreeGrafter"/>
</dbReference>
<dbReference type="InterPro" id="IPR003000">
    <property type="entry name" value="Sirtuin"/>
</dbReference>
<feature type="compositionally biased region" description="Polar residues" evidence="6">
    <location>
        <begin position="355"/>
        <end position="364"/>
    </location>
</feature>
<evidence type="ECO:0000256" key="3">
    <source>
        <dbReference type="ARBA" id="ARBA00022679"/>
    </source>
</evidence>
<keyword evidence="5" id="KW-0479">Metal-binding</keyword>
<dbReference type="Gene3D" id="3.40.50.1220">
    <property type="entry name" value="TPP-binding domain"/>
    <property type="match status" value="1"/>
</dbReference>
<dbReference type="Gene3D" id="3.30.1600.10">
    <property type="entry name" value="SIR2/SIRT2 'Small Domain"/>
    <property type="match status" value="1"/>
</dbReference>
<organism evidence="8 9">
    <name type="scientific">Wickerhamomyces mucosus</name>
    <dbReference type="NCBI Taxonomy" id="1378264"/>
    <lineage>
        <taxon>Eukaryota</taxon>
        <taxon>Fungi</taxon>
        <taxon>Dikarya</taxon>
        <taxon>Ascomycota</taxon>
        <taxon>Saccharomycotina</taxon>
        <taxon>Saccharomycetes</taxon>
        <taxon>Phaffomycetales</taxon>
        <taxon>Wickerhamomycetaceae</taxon>
        <taxon>Wickerhamomyces</taxon>
    </lineage>
</organism>
<dbReference type="Pfam" id="PF02146">
    <property type="entry name" value="SIR2"/>
    <property type="match status" value="1"/>
</dbReference>
<dbReference type="InterPro" id="IPR026591">
    <property type="entry name" value="Sirtuin_cat_small_dom_sf"/>
</dbReference>
<dbReference type="SUPFAM" id="SSF52467">
    <property type="entry name" value="DHS-like NAD/FAD-binding domain"/>
    <property type="match status" value="1"/>
</dbReference>
<feature type="region of interest" description="Disordered" evidence="6">
    <location>
        <begin position="345"/>
        <end position="365"/>
    </location>
</feature>
<feature type="binding site" evidence="5">
    <location>
        <position position="151"/>
    </location>
    <ligand>
        <name>Zn(2+)</name>
        <dbReference type="ChEBI" id="CHEBI:29105"/>
    </ligand>
</feature>
<keyword evidence="2" id="KW-0678">Repressor</keyword>
<proteinExistence type="inferred from homology"/>
<keyword evidence="3" id="KW-0808">Transferase</keyword>
<feature type="binding site" evidence="5">
    <location>
        <position position="177"/>
    </location>
    <ligand>
        <name>Zn(2+)</name>
        <dbReference type="ChEBI" id="CHEBI:29105"/>
    </ligand>
</feature>
<keyword evidence="5" id="KW-0862">Zinc</keyword>
<dbReference type="GO" id="GO:0070403">
    <property type="term" value="F:NAD+ binding"/>
    <property type="evidence" value="ECO:0007669"/>
    <property type="project" value="InterPro"/>
</dbReference>
<dbReference type="OrthoDB" id="2919105at2759"/>
<evidence type="ECO:0000259" key="7">
    <source>
        <dbReference type="PROSITE" id="PS50305"/>
    </source>
</evidence>
<dbReference type="Proteomes" id="UP000769528">
    <property type="component" value="Unassembled WGS sequence"/>
</dbReference>
<evidence type="ECO:0000256" key="2">
    <source>
        <dbReference type="ARBA" id="ARBA00022491"/>
    </source>
</evidence>